<evidence type="ECO:0000313" key="2">
    <source>
        <dbReference type="Proteomes" id="UP000005239"/>
    </source>
</evidence>
<dbReference type="Proteomes" id="UP000005239">
    <property type="component" value="Unassembled WGS sequence"/>
</dbReference>
<proteinExistence type="predicted"/>
<accession>A0A8R1UN89</accession>
<evidence type="ECO:0000313" key="1">
    <source>
        <dbReference type="EnsemblMetazoa" id="PPA36396.1"/>
    </source>
</evidence>
<protein>
    <submittedName>
        <fullName evidence="1">Uncharacterized protein</fullName>
    </submittedName>
</protein>
<accession>A0A2A6CY34</accession>
<name>A0A2A6CY34_PRIPA</name>
<gene>
    <name evidence="1" type="primary">WBGene00274765</name>
</gene>
<keyword evidence="2" id="KW-1185">Reference proteome</keyword>
<dbReference type="EnsemblMetazoa" id="PPA36396.1">
    <property type="protein sequence ID" value="PPA36396.1"/>
    <property type="gene ID" value="WBGene00274765"/>
</dbReference>
<dbReference type="AlphaFoldDB" id="A0A2A6CY34"/>
<reference evidence="2" key="1">
    <citation type="journal article" date="2008" name="Nat. Genet.">
        <title>The Pristionchus pacificus genome provides a unique perspective on nematode lifestyle and parasitism.</title>
        <authorList>
            <person name="Dieterich C."/>
            <person name="Clifton S.W."/>
            <person name="Schuster L.N."/>
            <person name="Chinwalla A."/>
            <person name="Delehaunty K."/>
            <person name="Dinkelacker I."/>
            <person name="Fulton L."/>
            <person name="Fulton R."/>
            <person name="Godfrey J."/>
            <person name="Minx P."/>
            <person name="Mitreva M."/>
            <person name="Roeseler W."/>
            <person name="Tian H."/>
            <person name="Witte H."/>
            <person name="Yang S.P."/>
            <person name="Wilson R.K."/>
            <person name="Sommer R.J."/>
        </authorList>
    </citation>
    <scope>NUCLEOTIDE SEQUENCE [LARGE SCALE GENOMIC DNA]</scope>
    <source>
        <strain evidence="2">PS312</strain>
    </source>
</reference>
<organism evidence="1 2">
    <name type="scientific">Pristionchus pacificus</name>
    <name type="common">Parasitic nematode worm</name>
    <dbReference type="NCBI Taxonomy" id="54126"/>
    <lineage>
        <taxon>Eukaryota</taxon>
        <taxon>Metazoa</taxon>
        <taxon>Ecdysozoa</taxon>
        <taxon>Nematoda</taxon>
        <taxon>Chromadorea</taxon>
        <taxon>Rhabditida</taxon>
        <taxon>Rhabditina</taxon>
        <taxon>Diplogasteromorpha</taxon>
        <taxon>Diplogasteroidea</taxon>
        <taxon>Neodiplogasteridae</taxon>
        <taxon>Pristionchus</taxon>
    </lineage>
</organism>
<sequence>MCKGMGTIASHIPRFSHFSRCCALAESLRAEMVREMNWASEIFSFRRITTLLFSEPECFIVICATPATIE</sequence>
<reference evidence="1" key="2">
    <citation type="submission" date="2022-06" db="UniProtKB">
        <authorList>
            <consortium name="EnsemblMetazoa"/>
        </authorList>
    </citation>
    <scope>IDENTIFICATION</scope>
    <source>
        <strain evidence="1">PS312</strain>
    </source>
</reference>